<proteinExistence type="predicted"/>
<evidence type="ECO:0000256" key="1">
    <source>
        <dbReference type="ARBA" id="ARBA00022801"/>
    </source>
</evidence>
<dbReference type="PANTHER" id="PTHR22946">
    <property type="entry name" value="DIENELACTONE HYDROLASE DOMAIN-CONTAINING PROTEIN-RELATED"/>
    <property type="match status" value="1"/>
</dbReference>
<evidence type="ECO:0000313" key="3">
    <source>
        <dbReference type="EMBL" id="QLG87190.1"/>
    </source>
</evidence>
<organism evidence="3 4">
    <name type="scientific">Chitinibacter bivalviorum</name>
    <dbReference type="NCBI Taxonomy" id="2739434"/>
    <lineage>
        <taxon>Bacteria</taxon>
        <taxon>Pseudomonadati</taxon>
        <taxon>Pseudomonadota</taxon>
        <taxon>Betaproteobacteria</taxon>
        <taxon>Neisseriales</taxon>
        <taxon>Chitinibacteraceae</taxon>
        <taxon>Chitinibacter</taxon>
    </lineage>
</organism>
<dbReference type="InterPro" id="IPR029058">
    <property type="entry name" value="AB_hydrolase_fold"/>
</dbReference>
<keyword evidence="1 3" id="KW-0378">Hydrolase</keyword>
<dbReference type="EMBL" id="CP058627">
    <property type="protein sequence ID" value="QLG87190.1"/>
    <property type="molecule type" value="Genomic_DNA"/>
</dbReference>
<dbReference type="Gene3D" id="3.40.50.1820">
    <property type="entry name" value="alpha/beta hydrolase"/>
    <property type="match status" value="1"/>
</dbReference>
<dbReference type="KEGG" id="chiz:HQ393_02410"/>
<dbReference type="PANTHER" id="PTHR22946:SF9">
    <property type="entry name" value="POLYKETIDE TRANSFERASE AF380"/>
    <property type="match status" value="1"/>
</dbReference>
<gene>
    <name evidence="3" type="ORF">HQ393_02410</name>
</gene>
<sequence>MANSVSMSVGKARLNGEYFAAPKAPAPAVVLLPGCGGLYAKDKQPAVRYARMASQLQELGFAVLMLNPERSITLKNRCQVSNIQQQKKEMKRRANEAQLAITWLKARRDIDSNRIAVVGWDNGASAALSLLNRTNPGVRSAVVFYPNCRLLLGADFRVAAPTILLTGERDTLTPYAQCTELSRISGQSLFHLVSYPNARHDFDLMLDHLEDEALNLPKNHLALDVIAESDSAQDAWRRTYKWLSRWFDPERSMEGVPPRNLQ</sequence>
<name>A0A7H9BEN3_9NEIS</name>
<dbReference type="Proteomes" id="UP000509597">
    <property type="component" value="Chromosome"/>
</dbReference>
<dbReference type="RefSeq" id="WP_179357274.1">
    <property type="nucleotide sequence ID" value="NZ_CP058627.1"/>
</dbReference>
<dbReference type="InterPro" id="IPR002925">
    <property type="entry name" value="Dienelactn_hydro"/>
</dbReference>
<dbReference type="SUPFAM" id="SSF53474">
    <property type="entry name" value="alpha/beta-Hydrolases"/>
    <property type="match status" value="1"/>
</dbReference>
<accession>A0A7H9BEN3</accession>
<evidence type="ECO:0000259" key="2">
    <source>
        <dbReference type="Pfam" id="PF01738"/>
    </source>
</evidence>
<dbReference type="AlphaFoldDB" id="A0A7H9BEN3"/>
<dbReference type="GO" id="GO:0052689">
    <property type="term" value="F:carboxylic ester hydrolase activity"/>
    <property type="evidence" value="ECO:0007669"/>
    <property type="project" value="UniProtKB-ARBA"/>
</dbReference>
<keyword evidence="4" id="KW-1185">Reference proteome</keyword>
<evidence type="ECO:0000313" key="4">
    <source>
        <dbReference type="Proteomes" id="UP000509597"/>
    </source>
</evidence>
<dbReference type="Pfam" id="PF01738">
    <property type="entry name" value="DLH"/>
    <property type="match status" value="1"/>
</dbReference>
<protein>
    <submittedName>
        <fullName evidence="3">Dienelactone hydrolase family protein</fullName>
    </submittedName>
</protein>
<reference evidence="3 4" key="1">
    <citation type="submission" date="2020-07" db="EMBL/GenBank/DDBJ databases">
        <title>Complete genome sequence of Chitinibacter sp. 2T18.</title>
        <authorList>
            <person name="Bae J.-W."/>
            <person name="Choi J.-W."/>
        </authorList>
    </citation>
    <scope>NUCLEOTIDE SEQUENCE [LARGE SCALE GENOMIC DNA]</scope>
    <source>
        <strain evidence="3 4">2T18</strain>
    </source>
</reference>
<dbReference type="InterPro" id="IPR050261">
    <property type="entry name" value="FrsA_esterase"/>
</dbReference>
<feature type="domain" description="Dienelactone hydrolase" evidence="2">
    <location>
        <begin position="18"/>
        <end position="245"/>
    </location>
</feature>